<evidence type="ECO:0000313" key="1">
    <source>
        <dbReference type="EMBL" id="EQD46389.1"/>
    </source>
</evidence>
<sequence length="101" mass="10773">MTLPTPIQTSLRVLDMALEGRFSEIQDTFSPQLRSLASADVLRAAWTSEIAKQGAVKSVGMPLSEPAGPGVIVVKIPLVCENGAMTLVVSMTESRYLVGLQ</sequence>
<proteinExistence type="predicted"/>
<dbReference type="EMBL" id="AUZX01010745">
    <property type="protein sequence ID" value="EQD46389.1"/>
    <property type="molecule type" value="Genomic_DNA"/>
</dbReference>
<dbReference type="AlphaFoldDB" id="T1B0H1"/>
<name>T1B0H1_9ZZZZ</name>
<dbReference type="Gene3D" id="3.10.450.590">
    <property type="match status" value="1"/>
</dbReference>
<accession>T1B0H1</accession>
<organism evidence="1">
    <name type="scientific">mine drainage metagenome</name>
    <dbReference type="NCBI Taxonomy" id="410659"/>
    <lineage>
        <taxon>unclassified sequences</taxon>
        <taxon>metagenomes</taxon>
        <taxon>ecological metagenomes</taxon>
    </lineage>
</organism>
<reference evidence="1" key="1">
    <citation type="submission" date="2013-08" db="EMBL/GenBank/DDBJ databases">
        <authorList>
            <person name="Mendez C."/>
            <person name="Richter M."/>
            <person name="Ferrer M."/>
            <person name="Sanchez J."/>
        </authorList>
    </citation>
    <scope>NUCLEOTIDE SEQUENCE</scope>
</reference>
<protein>
    <submittedName>
        <fullName evidence="1">Uncharacterized protein</fullName>
    </submittedName>
</protein>
<feature type="non-terminal residue" evidence="1">
    <location>
        <position position="101"/>
    </location>
</feature>
<gene>
    <name evidence="1" type="ORF">B1A_14636</name>
</gene>
<reference evidence="1" key="2">
    <citation type="journal article" date="2014" name="ISME J.">
        <title>Microbial stratification in low pH oxic and suboxic macroscopic growths along an acid mine drainage.</title>
        <authorList>
            <person name="Mendez-Garcia C."/>
            <person name="Mesa V."/>
            <person name="Sprenger R.R."/>
            <person name="Richter M."/>
            <person name="Diez M.S."/>
            <person name="Solano J."/>
            <person name="Bargiela R."/>
            <person name="Golyshina O.V."/>
            <person name="Manteca A."/>
            <person name="Ramos J.L."/>
            <person name="Gallego J.R."/>
            <person name="Llorente I."/>
            <person name="Martins Dos Santos V.A."/>
            <person name="Jensen O.N."/>
            <person name="Pelaez A.I."/>
            <person name="Sanchez J."/>
            <person name="Ferrer M."/>
        </authorList>
    </citation>
    <scope>NUCLEOTIDE SEQUENCE</scope>
</reference>
<comment type="caution">
    <text evidence="1">The sequence shown here is derived from an EMBL/GenBank/DDBJ whole genome shotgun (WGS) entry which is preliminary data.</text>
</comment>